<dbReference type="Proteomes" id="UP000035763">
    <property type="component" value="Unassembled WGS sequence"/>
</dbReference>
<accession>W6K0Q3</accession>
<dbReference type="STRING" id="1193182.BN11_4660014"/>
<proteinExistence type="predicted"/>
<feature type="region of interest" description="Disordered" evidence="1">
    <location>
        <begin position="151"/>
        <end position="179"/>
    </location>
</feature>
<protein>
    <recommendedName>
        <fullName evidence="2">Plasmid pRiA4b Orf3-like domain-containing protein</fullName>
    </recommendedName>
</protein>
<keyword evidence="4" id="KW-1185">Reference proteome</keyword>
<dbReference type="OrthoDB" id="9816539at2"/>
<evidence type="ECO:0000259" key="2">
    <source>
        <dbReference type="Pfam" id="PF07929"/>
    </source>
</evidence>
<gene>
    <name evidence="3" type="ORF">BN11_4660014</name>
</gene>
<name>W6K0Q3_9MICO</name>
<dbReference type="SUPFAM" id="SSF159941">
    <property type="entry name" value="MM3350-like"/>
    <property type="match status" value="1"/>
</dbReference>
<organism evidence="3 4">
    <name type="scientific">Nostocoides australiense Ben110</name>
    <dbReference type="NCBI Taxonomy" id="1193182"/>
    <lineage>
        <taxon>Bacteria</taxon>
        <taxon>Bacillati</taxon>
        <taxon>Actinomycetota</taxon>
        <taxon>Actinomycetes</taxon>
        <taxon>Micrococcales</taxon>
        <taxon>Intrasporangiaceae</taxon>
        <taxon>Nostocoides</taxon>
    </lineage>
</organism>
<comment type="caution">
    <text evidence="3">The sequence shown here is derived from an EMBL/GenBank/DDBJ whole genome shotgun (WGS) entry which is preliminary data.</text>
</comment>
<dbReference type="InterPro" id="IPR012912">
    <property type="entry name" value="Plasmid_pRiA4b_Orf3-like"/>
</dbReference>
<evidence type="ECO:0000313" key="4">
    <source>
        <dbReference type="Proteomes" id="UP000035763"/>
    </source>
</evidence>
<feature type="domain" description="Plasmid pRiA4b Orf3-like" evidence="2">
    <location>
        <begin position="26"/>
        <end position="127"/>
    </location>
</feature>
<dbReference type="Pfam" id="PF07929">
    <property type="entry name" value="PRiA4_ORF3"/>
    <property type="match status" value="1"/>
</dbReference>
<dbReference type="RefSeq" id="WP_048700004.1">
    <property type="nucleotide sequence ID" value="NZ_HG764815.1"/>
</dbReference>
<reference evidence="3 4" key="1">
    <citation type="journal article" date="2013" name="ISME J.">
        <title>A metabolic model for members of the genus Tetrasphaera involved in enhanced biological phosphorus removal.</title>
        <authorList>
            <person name="Kristiansen R."/>
            <person name="Nguyen H.T.T."/>
            <person name="Saunders A.M."/>
            <person name="Nielsen J.L."/>
            <person name="Wimmer R."/>
            <person name="Le V.Q."/>
            <person name="McIlroy S.J."/>
            <person name="Petrovski S."/>
            <person name="Seviour R.J."/>
            <person name="Calteau A."/>
            <person name="Nielsen K.L."/>
            <person name="Nielsen P.H."/>
        </authorList>
    </citation>
    <scope>NUCLEOTIDE SEQUENCE [LARGE SCALE GENOMIC DNA]</scope>
    <source>
        <strain evidence="3 4">Ben110</strain>
    </source>
</reference>
<dbReference type="EMBL" id="CAJA01000408">
    <property type="protein sequence ID" value="CCH74656.1"/>
    <property type="molecule type" value="Genomic_DNA"/>
</dbReference>
<evidence type="ECO:0000313" key="3">
    <source>
        <dbReference type="EMBL" id="CCH74656.1"/>
    </source>
</evidence>
<sequence>MTRRWQIVRVELVGGRGERFDYPPGRVLILPPATTFDQLGSAIDNAFARWDLSHLRTFTLADDTRVCDEELADDLDSSPFGTIPRTMLLSAKVKASVATGEQFAYVFDLGDQWTHLCTVEGTGDPETVYGIVPNLPVSVWGWGTIPDQYGRRWADDTGNDDEAPEPRHPNPLTDPWLASTGPTPVVDMVAVCAATDGPALTDALTGVELDSALQQIGDHLLRTFAVTPSRQRGSLQSVVLSIHGRLMMRGWEGDEALAEELLAQLDGNHRPGRPVPVNLDDLDIALSDHSAEYPGGYLNTDTGEVVPAFMAHGGYVDEPIDVEDDAWLYVEPVSSRTGWEDMETFAESVSDPTLRDLLNRAMTGKGAFRRFRDVLHQDADDATRTRWRLEEQDRSLGRARALLASHGIRSVARTGPTVVG</sequence>
<dbReference type="InterPro" id="IPR024047">
    <property type="entry name" value="MM3350-like_sf"/>
</dbReference>
<dbReference type="AlphaFoldDB" id="W6K0Q3"/>
<evidence type="ECO:0000256" key="1">
    <source>
        <dbReference type="SAM" id="MobiDB-lite"/>
    </source>
</evidence>
<dbReference type="Gene3D" id="3.10.290.30">
    <property type="entry name" value="MM3350-like"/>
    <property type="match status" value="1"/>
</dbReference>